<protein>
    <submittedName>
        <fullName evidence="1">Uncharacterized protein</fullName>
    </submittedName>
</protein>
<dbReference type="EMBL" id="CM043022">
    <property type="protein sequence ID" value="KAI4456304.1"/>
    <property type="molecule type" value="Genomic_DNA"/>
</dbReference>
<dbReference type="Proteomes" id="UP001056778">
    <property type="component" value="Chromosome 8"/>
</dbReference>
<name>A0ACB9SQM7_HOLOL</name>
<reference evidence="1" key="1">
    <citation type="submission" date="2022-04" db="EMBL/GenBank/DDBJ databases">
        <title>Chromosome-scale genome assembly of Holotrichia oblita Faldermann.</title>
        <authorList>
            <person name="Rongchong L."/>
        </authorList>
    </citation>
    <scope>NUCLEOTIDE SEQUENCE</scope>
    <source>
        <strain evidence="1">81SQS9</strain>
    </source>
</reference>
<sequence>MKPICVFLLLCYSHSKAAKAERICSIQCKYPTLSLLISIHTHTNAYRPEYKPLLCDEN</sequence>
<proteinExistence type="predicted"/>
<gene>
    <name evidence="1" type="ORF">MML48_8g00014946</name>
</gene>
<organism evidence="1 2">
    <name type="scientific">Holotrichia oblita</name>
    <name type="common">Chafer beetle</name>
    <dbReference type="NCBI Taxonomy" id="644536"/>
    <lineage>
        <taxon>Eukaryota</taxon>
        <taxon>Metazoa</taxon>
        <taxon>Ecdysozoa</taxon>
        <taxon>Arthropoda</taxon>
        <taxon>Hexapoda</taxon>
        <taxon>Insecta</taxon>
        <taxon>Pterygota</taxon>
        <taxon>Neoptera</taxon>
        <taxon>Endopterygota</taxon>
        <taxon>Coleoptera</taxon>
        <taxon>Polyphaga</taxon>
        <taxon>Scarabaeiformia</taxon>
        <taxon>Scarabaeidae</taxon>
        <taxon>Melolonthinae</taxon>
        <taxon>Holotrichia</taxon>
    </lineage>
</organism>
<accession>A0ACB9SQM7</accession>
<comment type="caution">
    <text evidence="1">The sequence shown here is derived from an EMBL/GenBank/DDBJ whole genome shotgun (WGS) entry which is preliminary data.</text>
</comment>
<evidence type="ECO:0000313" key="2">
    <source>
        <dbReference type="Proteomes" id="UP001056778"/>
    </source>
</evidence>
<keyword evidence="2" id="KW-1185">Reference proteome</keyword>
<evidence type="ECO:0000313" key="1">
    <source>
        <dbReference type="EMBL" id="KAI4456304.1"/>
    </source>
</evidence>